<dbReference type="InParanoid" id="C5L4U0"/>
<dbReference type="GO" id="GO:0005829">
    <property type="term" value="C:cytosol"/>
    <property type="evidence" value="ECO:0007669"/>
    <property type="project" value="TreeGrafter"/>
</dbReference>
<dbReference type="RefSeq" id="XP_002776465.1">
    <property type="nucleotide sequence ID" value="XM_002776419.1"/>
</dbReference>
<name>C5L4U0_PERM5</name>
<feature type="domain" description="Gamma-glutamylcyclotransferase AIG2-like" evidence="4">
    <location>
        <begin position="12"/>
        <end position="119"/>
    </location>
</feature>
<dbReference type="InterPro" id="IPR009288">
    <property type="entry name" value="AIG2-like_dom"/>
</dbReference>
<dbReference type="OrthoDB" id="431761at2759"/>
<dbReference type="Proteomes" id="UP000007800">
    <property type="component" value="Unassembled WGS sequence"/>
</dbReference>
<dbReference type="CDD" id="cd06661">
    <property type="entry name" value="GGCT_like"/>
    <property type="match status" value="1"/>
</dbReference>
<keyword evidence="6" id="KW-1185">Reference proteome</keyword>
<proteinExistence type="inferred from homology"/>
<dbReference type="SUPFAM" id="SSF110857">
    <property type="entry name" value="Gamma-glutamyl cyclotransferase-like"/>
    <property type="match status" value="1"/>
</dbReference>
<dbReference type="InterPro" id="IPR036568">
    <property type="entry name" value="GGCT-like_sf"/>
</dbReference>
<evidence type="ECO:0000313" key="5">
    <source>
        <dbReference type="EMBL" id="EER08281.1"/>
    </source>
</evidence>
<dbReference type="Gene3D" id="3.10.490.10">
    <property type="entry name" value="Gamma-glutamyl cyclotransferase-like"/>
    <property type="match status" value="1"/>
</dbReference>
<dbReference type="AlphaFoldDB" id="C5L4U0"/>
<dbReference type="InterPro" id="IPR013024">
    <property type="entry name" value="GGCT-like"/>
</dbReference>
<evidence type="ECO:0000259" key="4">
    <source>
        <dbReference type="Pfam" id="PF06094"/>
    </source>
</evidence>
<evidence type="ECO:0000256" key="3">
    <source>
        <dbReference type="RuleBase" id="RU367036"/>
    </source>
</evidence>
<gene>
    <name evidence="5" type="ORF">Pmar_PMAR007952</name>
</gene>
<evidence type="ECO:0000313" key="6">
    <source>
        <dbReference type="Proteomes" id="UP000007800"/>
    </source>
</evidence>
<protein>
    <recommendedName>
        <fullName evidence="3">Gamma-glutamylcyclotransferase family protein</fullName>
    </recommendedName>
</protein>
<dbReference type="GO" id="GO:0061929">
    <property type="term" value="F:gamma-glutamylaminecyclotransferase activity"/>
    <property type="evidence" value="ECO:0007669"/>
    <property type="project" value="InterPro"/>
</dbReference>
<accession>C5L4U0</accession>
<dbReference type="Pfam" id="PF06094">
    <property type="entry name" value="GGACT"/>
    <property type="match status" value="1"/>
</dbReference>
<dbReference type="PANTHER" id="PTHR12510:SF4">
    <property type="entry name" value="GAMMA-GLUTAMYLAMINECYCLOTRANSFERASE"/>
    <property type="match status" value="1"/>
</dbReference>
<reference evidence="5 6" key="1">
    <citation type="submission" date="2008-07" db="EMBL/GenBank/DDBJ databases">
        <authorList>
            <person name="El-Sayed N."/>
            <person name="Caler E."/>
            <person name="Inman J."/>
            <person name="Amedeo P."/>
            <person name="Hass B."/>
            <person name="Wortman J."/>
        </authorList>
    </citation>
    <scope>NUCLEOTIDE SEQUENCE [LARGE SCALE GENOMIC DNA]</scope>
    <source>
        <strain evidence="6">ATCC 50983 / TXsc</strain>
    </source>
</reference>
<dbReference type="InterPro" id="IPR039126">
    <property type="entry name" value="GGACT"/>
</dbReference>
<dbReference type="OMA" id="DWDNETF"/>
<organism evidence="6">
    <name type="scientific">Perkinsus marinus (strain ATCC 50983 / TXsc)</name>
    <dbReference type="NCBI Taxonomy" id="423536"/>
    <lineage>
        <taxon>Eukaryota</taxon>
        <taxon>Sar</taxon>
        <taxon>Alveolata</taxon>
        <taxon>Perkinsozoa</taxon>
        <taxon>Perkinsea</taxon>
        <taxon>Perkinsida</taxon>
        <taxon>Perkinsidae</taxon>
        <taxon>Perkinsus</taxon>
    </lineage>
</organism>
<dbReference type="EMBL" id="GG679132">
    <property type="protein sequence ID" value="EER08281.1"/>
    <property type="molecule type" value="Genomic_DNA"/>
</dbReference>
<evidence type="ECO:0000256" key="1">
    <source>
        <dbReference type="ARBA" id="ARBA00008861"/>
    </source>
</evidence>
<comment type="similarity">
    <text evidence="1 3">Belongs to the gamma-glutamylcyclotransferase family.</text>
</comment>
<dbReference type="PANTHER" id="PTHR12510">
    <property type="entry name" value="TROPONIN C-AKIN-1 PROTEIN"/>
    <property type="match status" value="1"/>
</dbReference>
<feature type="active site" description="Proton acceptor" evidence="2">
    <location>
        <position position="89"/>
    </location>
</feature>
<sequence length="152" mass="17627">MEESENSATDLVFVYGTLKRGFYNWERYLRPELGAEFIATAETVEKYPLVIEETYGIPFLINQEGIGHNIQGEVFAVTPSCLQSLDSLEGYPQWYDRHLIPLKCSDGRLRYASVYTRNLDESPMDWEKMTFYALYSLEQHDQFYVAGLAKRA</sequence>
<evidence type="ECO:0000256" key="2">
    <source>
        <dbReference type="PIRSR" id="PIRSR639126-1"/>
    </source>
</evidence>
<dbReference type="GeneID" id="9064498"/>